<dbReference type="VEuPathDB" id="VectorBase:GAUT010385"/>
<dbReference type="Proteomes" id="UP000078200">
    <property type="component" value="Unassembled WGS sequence"/>
</dbReference>
<name>A0A1A9UNK0_GLOAU</name>
<evidence type="ECO:0000313" key="1">
    <source>
        <dbReference type="EnsemblMetazoa" id="GAUT010385-PA"/>
    </source>
</evidence>
<sequence>MDVGLSCNNCGDEETDFLEMDFKPDPLSELEYNYQTATLTTTVNLNTNVTNLMQRNLCHVASPSAQQHQLFSSLTGDLPPPTNALQAPSKLILNMLRIENLCCVFSQNGYTVSSFAGKRASPIPPLIGTPSSSSATAIITERSEFYVDEQPMQHKQQLLQYRIDHLNAVPSVHTNDSYGTKATQNRNKSTSFEQIHETFRKVVMKDVLAYRAQRDLNSRPLIEL</sequence>
<dbReference type="AlphaFoldDB" id="A0A1A9UNK0"/>
<accession>A0A1A9UNK0</accession>
<reference evidence="1" key="1">
    <citation type="submission" date="2020-05" db="UniProtKB">
        <authorList>
            <consortium name="EnsemblMetazoa"/>
        </authorList>
    </citation>
    <scope>IDENTIFICATION</scope>
    <source>
        <strain evidence="1">TTRI</strain>
    </source>
</reference>
<evidence type="ECO:0000313" key="2">
    <source>
        <dbReference type="Proteomes" id="UP000078200"/>
    </source>
</evidence>
<proteinExistence type="predicted"/>
<keyword evidence="2" id="KW-1185">Reference proteome</keyword>
<dbReference type="STRING" id="7395.A0A1A9UNK0"/>
<organism evidence="1 2">
    <name type="scientific">Glossina austeni</name>
    <name type="common">Savannah tsetse fly</name>
    <dbReference type="NCBI Taxonomy" id="7395"/>
    <lineage>
        <taxon>Eukaryota</taxon>
        <taxon>Metazoa</taxon>
        <taxon>Ecdysozoa</taxon>
        <taxon>Arthropoda</taxon>
        <taxon>Hexapoda</taxon>
        <taxon>Insecta</taxon>
        <taxon>Pterygota</taxon>
        <taxon>Neoptera</taxon>
        <taxon>Endopterygota</taxon>
        <taxon>Diptera</taxon>
        <taxon>Brachycera</taxon>
        <taxon>Muscomorpha</taxon>
        <taxon>Hippoboscoidea</taxon>
        <taxon>Glossinidae</taxon>
        <taxon>Glossina</taxon>
    </lineage>
</organism>
<dbReference type="EnsemblMetazoa" id="GAUT010385-RA">
    <property type="protein sequence ID" value="GAUT010385-PA"/>
    <property type="gene ID" value="GAUT010385"/>
</dbReference>
<protein>
    <submittedName>
        <fullName evidence="1">Uncharacterized protein</fullName>
    </submittedName>
</protein>